<evidence type="ECO:0000256" key="1">
    <source>
        <dbReference type="SAM" id="MobiDB-lite"/>
    </source>
</evidence>
<organism evidence="2 3">
    <name type="scientific">Chlorobaculum limnaeum</name>
    <dbReference type="NCBI Taxonomy" id="274537"/>
    <lineage>
        <taxon>Bacteria</taxon>
        <taxon>Pseudomonadati</taxon>
        <taxon>Chlorobiota</taxon>
        <taxon>Chlorobiia</taxon>
        <taxon>Chlorobiales</taxon>
        <taxon>Chlorobiaceae</taxon>
        <taxon>Chlorobaculum</taxon>
    </lineage>
</organism>
<dbReference type="STRING" id="274537.BIU88_01050"/>
<keyword evidence="3" id="KW-1185">Reference proteome</keyword>
<evidence type="ECO:0000313" key="3">
    <source>
        <dbReference type="Proteomes" id="UP000095185"/>
    </source>
</evidence>
<feature type="region of interest" description="Disordered" evidence="1">
    <location>
        <begin position="29"/>
        <end position="51"/>
    </location>
</feature>
<dbReference type="Proteomes" id="UP000095185">
    <property type="component" value="Chromosome"/>
</dbReference>
<dbReference type="AlphaFoldDB" id="A0A1D8CVI0"/>
<dbReference type="KEGG" id="clz:BIU88_01050"/>
<protein>
    <submittedName>
        <fullName evidence="2">Uncharacterized protein</fullName>
    </submittedName>
</protein>
<gene>
    <name evidence="2" type="ORF">BIU88_01050</name>
</gene>
<reference evidence="2" key="1">
    <citation type="submission" date="2016-09" db="EMBL/GenBank/DDBJ databases">
        <title>Genome sequence of Chlorobaculum limnaeum.</title>
        <authorList>
            <person name="Liu Z."/>
            <person name="Tank M."/>
            <person name="Bryant D.A."/>
        </authorList>
    </citation>
    <scope>NUCLEOTIDE SEQUENCE [LARGE SCALE GENOMIC DNA]</scope>
    <source>
        <strain evidence="2">DSM 1677</strain>
    </source>
</reference>
<dbReference type="EMBL" id="CP017305">
    <property type="protein sequence ID" value="AOS82860.1"/>
    <property type="molecule type" value="Genomic_DNA"/>
</dbReference>
<evidence type="ECO:0000313" key="2">
    <source>
        <dbReference type="EMBL" id="AOS82860.1"/>
    </source>
</evidence>
<name>A0A1D8CVI0_CHLLM</name>
<proteinExistence type="predicted"/>
<accession>A0A1D8CVI0</accession>
<sequence length="68" mass="7786">MLKFILLLIALWMAVRLVGRLVRFTTFIGGNQNDRPSGRASSFSSSRKREGVEEAEFEVLDSRIKQKE</sequence>